<gene>
    <name evidence="1" type="ORF">IFM89_005186</name>
</gene>
<dbReference type="AlphaFoldDB" id="A0A835M285"/>
<keyword evidence="2" id="KW-1185">Reference proteome</keyword>
<dbReference type="EMBL" id="JADFTS010000004">
    <property type="protein sequence ID" value="KAF9608036.1"/>
    <property type="molecule type" value="Genomic_DNA"/>
</dbReference>
<evidence type="ECO:0000313" key="1">
    <source>
        <dbReference type="EMBL" id="KAF9608036.1"/>
    </source>
</evidence>
<sequence>MKGVTEWDEYVVGFFLERRLPFLTMRNLLRKRWNLKGDFEMVADEEIYYCKFSNDDDKKKTLVNQVYVNVESDDIVENQDTEQATEVQEADVVLAEELEVMVRSIIVDEAQHRDIIEQEEQELPLVAFREPMVHMSTEIAPYIKTIQEFTKGGDPLGHYSVEHNEYNNLDEEIRIGTLSGEEVSEEETIHFQDRISSPDEEFGCCVVVTKDEEFGCSYA</sequence>
<protein>
    <recommendedName>
        <fullName evidence="3">DUF4283 domain-containing protein</fullName>
    </recommendedName>
</protein>
<organism evidence="1 2">
    <name type="scientific">Coptis chinensis</name>
    <dbReference type="NCBI Taxonomy" id="261450"/>
    <lineage>
        <taxon>Eukaryota</taxon>
        <taxon>Viridiplantae</taxon>
        <taxon>Streptophyta</taxon>
        <taxon>Embryophyta</taxon>
        <taxon>Tracheophyta</taxon>
        <taxon>Spermatophyta</taxon>
        <taxon>Magnoliopsida</taxon>
        <taxon>Ranunculales</taxon>
        <taxon>Ranunculaceae</taxon>
        <taxon>Coptidoideae</taxon>
        <taxon>Coptis</taxon>
    </lineage>
</organism>
<evidence type="ECO:0000313" key="2">
    <source>
        <dbReference type="Proteomes" id="UP000631114"/>
    </source>
</evidence>
<proteinExistence type="predicted"/>
<reference evidence="1 2" key="1">
    <citation type="submission" date="2020-10" db="EMBL/GenBank/DDBJ databases">
        <title>The Coptis chinensis genome and diversification of protoberbering-type alkaloids.</title>
        <authorList>
            <person name="Wang B."/>
            <person name="Shu S."/>
            <person name="Song C."/>
            <person name="Liu Y."/>
        </authorList>
    </citation>
    <scope>NUCLEOTIDE SEQUENCE [LARGE SCALE GENOMIC DNA]</scope>
    <source>
        <strain evidence="1">HL-2020</strain>
        <tissue evidence="1">Leaf</tissue>
    </source>
</reference>
<accession>A0A835M285</accession>
<comment type="caution">
    <text evidence="1">The sequence shown here is derived from an EMBL/GenBank/DDBJ whole genome shotgun (WGS) entry which is preliminary data.</text>
</comment>
<name>A0A835M285_9MAGN</name>
<dbReference type="Proteomes" id="UP000631114">
    <property type="component" value="Unassembled WGS sequence"/>
</dbReference>
<evidence type="ECO:0008006" key="3">
    <source>
        <dbReference type="Google" id="ProtNLM"/>
    </source>
</evidence>